<dbReference type="FunFam" id="3.40.50.2000:FF:000120">
    <property type="entry name" value="UDP-glycosyltransferase 76C1"/>
    <property type="match status" value="1"/>
</dbReference>
<sequence>MSRRRRVVLVPAPFQGHITPMLQLGSILESSGFSIVVAHSEYNAPDPLNHSGFMFLPLPDNVADCDKTFMNMMNVLDTININCKLPFQDYLAQLMENVEVDGEVVCIVFDTIMTFVNDVANSLQLPTIVMRPFSSAYSRAHEYLMDLRSENCLPLPECQMGETVPNFHPFKFKDMPLLLTNEIPDRLFEFLKKSHDIGSSCAIIWNTMDEIEHHHLSLVQKDFQVPIFSIGPFHKMAPTSKTSLIEEDNNCIEWLDKQAPNSVLYVSLGSITSMDEKELMETAWGLIGSEQPFLWVIRDKSVNGAKFNSQLPDGFDEIIGNRGCIVKWAPQKKVLQHSAVGGFWSHCGWNSTLESISEGVPMICRPDFSDQRINTRYVTDVWNVGWEMEGPVDRESVEKIVTKLMVDVEGKDMRKKAVDMKHKFQDSMKEGGSSFLCLNELTEFISTLSGL</sequence>
<dbReference type="SUPFAM" id="SSF53756">
    <property type="entry name" value="UDP-Glycosyltransferase/glycogen phosphorylase"/>
    <property type="match status" value="1"/>
</dbReference>
<proteinExistence type="inferred from homology"/>
<dbReference type="GO" id="GO:0080043">
    <property type="term" value="F:quercetin 3-O-glucosyltransferase activity"/>
    <property type="evidence" value="ECO:0007669"/>
    <property type="project" value="TreeGrafter"/>
</dbReference>
<protein>
    <submittedName>
        <fullName evidence="3">Transferase</fullName>
    </submittedName>
</protein>
<dbReference type="FunFam" id="3.40.50.2000:FF:000040">
    <property type="entry name" value="UDP-glycosyltransferase 76C1"/>
    <property type="match status" value="1"/>
</dbReference>
<reference evidence="3 4" key="1">
    <citation type="submission" date="2024-01" db="EMBL/GenBank/DDBJ databases">
        <title>The complete chloroplast genome sequence of Lithospermum erythrorhizon: insights into the phylogenetic relationship among Boraginaceae species and the maternal lineages of purple gromwells.</title>
        <authorList>
            <person name="Okada T."/>
            <person name="Watanabe K."/>
        </authorList>
    </citation>
    <scope>NUCLEOTIDE SEQUENCE [LARGE SCALE GENOMIC DNA]</scope>
</reference>
<dbReference type="PANTHER" id="PTHR11926">
    <property type="entry name" value="GLUCOSYL/GLUCURONOSYL TRANSFERASES"/>
    <property type="match status" value="1"/>
</dbReference>
<accession>A0AAV3RC08</accession>
<name>A0AAV3RC08_LITER</name>
<organism evidence="3 4">
    <name type="scientific">Lithospermum erythrorhizon</name>
    <name type="common">Purple gromwell</name>
    <name type="synonym">Lithospermum officinale var. erythrorhizon</name>
    <dbReference type="NCBI Taxonomy" id="34254"/>
    <lineage>
        <taxon>Eukaryota</taxon>
        <taxon>Viridiplantae</taxon>
        <taxon>Streptophyta</taxon>
        <taxon>Embryophyta</taxon>
        <taxon>Tracheophyta</taxon>
        <taxon>Spermatophyta</taxon>
        <taxon>Magnoliopsida</taxon>
        <taxon>eudicotyledons</taxon>
        <taxon>Gunneridae</taxon>
        <taxon>Pentapetalae</taxon>
        <taxon>asterids</taxon>
        <taxon>lamiids</taxon>
        <taxon>Boraginales</taxon>
        <taxon>Boraginaceae</taxon>
        <taxon>Boraginoideae</taxon>
        <taxon>Lithospermeae</taxon>
        <taxon>Lithospermum</taxon>
    </lineage>
</organism>
<dbReference type="CDD" id="cd03784">
    <property type="entry name" value="GT1_Gtf-like"/>
    <property type="match status" value="1"/>
</dbReference>
<gene>
    <name evidence="3" type="ORF">LIER_27426</name>
</gene>
<evidence type="ECO:0000256" key="2">
    <source>
        <dbReference type="ARBA" id="ARBA00022679"/>
    </source>
</evidence>
<dbReference type="InterPro" id="IPR002213">
    <property type="entry name" value="UDP_glucos_trans"/>
</dbReference>
<dbReference type="PANTHER" id="PTHR11926:SF1374">
    <property type="entry name" value="UDP-GLYCOSYLTRANSFERASE 76F1-RELATED"/>
    <property type="match status" value="1"/>
</dbReference>
<comment type="similarity">
    <text evidence="1">Belongs to the UDP-glycosyltransferase family.</text>
</comment>
<evidence type="ECO:0000313" key="3">
    <source>
        <dbReference type="EMBL" id="GAA0173924.1"/>
    </source>
</evidence>
<dbReference type="Pfam" id="PF00201">
    <property type="entry name" value="UDPGT"/>
    <property type="match status" value="1"/>
</dbReference>
<dbReference type="AlphaFoldDB" id="A0AAV3RC08"/>
<dbReference type="Proteomes" id="UP001454036">
    <property type="component" value="Unassembled WGS sequence"/>
</dbReference>
<dbReference type="GO" id="GO:0080044">
    <property type="term" value="F:quercetin 7-O-glucosyltransferase activity"/>
    <property type="evidence" value="ECO:0007669"/>
    <property type="project" value="TreeGrafter"/>
</dbReference>
<dbReference type="Gene3D" id="3.40.50.2000">
    <property type="entry name" value="Glycogen Phosphorylase B"/>
    <property type="match status" value="2"/>
</dbReference>
<evidence type="ECO:0000313" key="4">
    <source>
        <dbReference type="Proteomes" id="UP001454036"/>
    </source>
</evidence>
<comment type="caution">
    <text evidence="3">The sequence shown here is derived from an EMBL/GenBank/DDBJ whole genome shotgun (WGS) entry which is preliminary data.</text>
</comment>
<keyword evidence="4" id="KW-1185">Reference proteome</keyword>
<dbReference type="EMBL" id="BAABME010008828">
    <property type="protein sequence ID" value="GAA0173924.1"/>
    <property type="molecule type" value="Genomic_DNA"/>
</dbReference>
<keyword evidence="2 3" id="KW-0808">Transferase</keyword>
<evidence type="ECO:0000256" key="1">
    <source>
        <dbReference type="ARBA" id="ARBA00009995"/>
    </source>
</evidence>